<organism evidence="1 2">
    <name type="scientific">Brassica cretica</name>
    <name type="common">Mustard</name>
    <dbReference type="NCBI Taxonomy" id="69181"/>
    <lineage>
        <taxon>Eukaryota</taxon>
        <taxon>Viridiplantae</taxon>
        <taxon>Streptophyta</taxon>
        <taxon>Embryophyta</taxon>
        <taxon>Tracheophyta</taxon>
        <taxon>Spermatophyta</taxon>
        <taxon>Magnoliopsida</taxon>
        <taxon>eudicotyledons</taxon>
        <taxon>Gunneridae</taxon>
        <taxon>Pentapetalae</taxon>
        <taxon>rosids</taxon>
        <taxon>malvids</taxon>
        <taxon>Brassicales</taxon>
        <taxon>Brassicaceae</taxon>
        <taxon>Brassiceae</taxon>
        <taxon>Brassica</taxon>
    </lineage>
</organism>
<comment type="caution">
    <text evidence="1">The sequence shown here is derived from an EMBL/GenBank/DDBJ whole genome shotgun (WGS) entry which is preliminary data.</text>
</comment>
<dbReference type="AlphaFoldDB" id="A0A8S9GG30"/>
<proteinExistence type="predicted"/>
<dbReference type="EMBL" id="QGKW02002005">
    <property type="protein sequence ID" value="KAF2543338.1"/>
    <property type="molecule type" value="Genomic_DNA"/>
</dbReference>
<protein>
    <submittedName>
        <fullName evidence="1">Uncharacterized protein</fullName>
    </submittedName>
</protein>
<gene>
    <name evidence="1" type="ORF">F2Q68_00030696</name>
</gene>
<dbReference type="Proteomes" id="UP000712281">
    <property type="component" value="Unassembled WGS sequence"/>
</dbReference>
<sequence>MKIEEVQLLLRLSLALRICARIWARVSIRNVLRSRGVTAPVVILLNWFLGEVVVQRLEAVQQWSSAYVLWVSSGSGGRVLVLGGIVKSRLLHVLSQSVLRWVPLPRRRVLILSMQAVMVLRISQGSCWCCKRFQEAVVYGSLLAICSDILLLISSTGYRASSQGVTLISCKVWSSIGGCTDHPNPATPETTWGDSDIRGNEDYEFELAERAGDMGRVKLARSCLNWKLLFESMSVIETCMPGSG</sequence>
<evidence type="ECO:0000313" key="2">
    <source>
        <dbReference type="Proteomes" id="UP000712281"/>
    </source>
</evidence>
<evidence type="ECO:0000313" key="1">
    <source>
        <dbReference type="EMBL" id="KAF2543338.1"/>
    </source>
</evidence>
<accession>A0A8S9GG30</accession>
<name>A0A8S9GG30_BRACR</name>
<reference evidence="1" key="1">
    <citation type="submission" date="2019-12" db="EMBL/GenBank/DDBJ databases">
        <title>Genome sequencing and annotation of Brassica cretica.</title>
        <authorList>
            <person name="Studholme D.J."/>
            <person name="Sarris P.F."/>
        </authorList>
    </citation>
    <scope>NUCLEOTIDE SEQUENCE</scope>
    <source>
        <strain evidence="1">PFS-001/15</strain>
        <tissue evidence="1">Leaf</tissue>
    </source>
</reference>